<evidence type="ECO:0000313" key="1">
    <source>
        <dbReference type="EMBL" id="MBP1045165.1"/>
    </source>
</evidence>
<organism evidence="1 2">
    <name type="scientific">Enterococcus larvae</name>
    <dbReference type="NCBI Taxonomy" id="2794352"/>
    <lineage>
        <taxon>Bacteria</taxon>
        <taxon>Bacillati</taxon>
        <taxon>Bacillota</taxon>
        <taxon>Bacilli</taxon>
        <taxon>Lactobacillales</taxon>
        <taxon>Enterococcaceae</taxon>
        <taxon>Enterococcus</taxon>
    </lineage>
</organism>
<gene>
    <name evidence="1" type="ORF">I6N96_02660</name>
</gene>
<dbReference type="RefSeq" id="WP_209555948.1">
    <property type="nucleotide sequence ID" value="NZ_JAEDXU010000001.1"/>
</dbReference>
<sequence length="150" mass="17601">MENNESTIEELSVLLWELVSDKVEEVEEIRKMLKNIGYVEDLEDILSSMNHSEIVDSDFFNILEKNIKDSEAVVKFEMPYILNTYNNDEASLRVTGFVEGECILLTHKIPDLEMLKFSEMNRQELLEYKPFVVFENMDYLNCECDDLRAV</sequence>
<dbReference type="EMBL" id="JAEDXU010000001">
    <property type="protein sequence ID" value="MBP1045165.1"/>
    <property type="molecule type" value="Genomic_DNA"/>
</dbReference>
<keyword evidence="2" id="KW-1185">Reference proteome</keyword>
<comment type="caution">
    <text evidence="1">The sequence shown here is derived from an EMBL/GenBank/DDBJ whole genome shotgun (WGS) entry which is preliminary data.</text>
</comment>
<protein>
    <submittedName>
        <fullName evidence="1">Uncharacterized protein</fullName>
    </submittedName>
</protein>
<reference evidence="1 2" key="1">
    <citation type="submission" date="2020-12" db="EMBL/GenBank/DDBJ databases">
        <title>Vagococcus allomyrinae sp. nov. and Enterococcus lavae sp. nov., isolated from the larvae of Allomyrina dichotoma.</title>
        <authorList>
            <person name="Lee S.D."/>
        </authorList>
    </citation>
    <scope>NUCLEOTIDE SEQUENCE [LARGE SCALE GENOMIC DNA]</scope>
    <source>
        <strain evidence="1 2">BWM-S5</strain>
    </source>
</reference>
<accession>A0ABS4CEW1</accession>
<name>A0ABS4CEW1_9ENTE</name>
<dbReference type="Proteomes" id="UP000673375">
    <property type="component" value="Unassembled WGS sequence"/>
</dbReference>
<evidence type="ECO:0000313" key="2">
    <source>
        <dbReference type="Proteomes" id="UP000673375"/>
    </source>
</evidence>
<proteinExistence type="predicted"/>